<evidence type="ECO:0000256" key="2">
    <source>
        <dbReference type="ARBA" id="ARBA00022946"/>
    </source>
</evidence>
<organism evidence="3">
    <name type="scientific">Darwinula stevensoni</name>
    <dbReference type="NCBI Taxonomy" id="69355"/>
    <lineage>
        <taxon>Eukaryota</taxon>
        <taxon>Metazoa</taxon>
        <taxon>Ecdysozoa</taxon>
        <taxon>Arthropoda</taxon>
        <taxon>Crustacea</taxon>
        <taxon>Oligostraca</taxon>
        <taxon>Ostracoda</taxon>
        <taxon>Podocopa</taxon>
        <taxon>Podocopida</taxon>
        <taxon>Darwinulocopina</taxon>
        <taxon>Darwinuloidea</taxon>
        <taxon>Darwinulidae</taxon>
        <taxon>Darwinula</taxon>
    </lineage>
</organism>
<dbReference type="PANTHER" id="PTHR15437:SF7">
    <property type="entry name" value="TRANSCRIPTION TERMINATION FACTOR 5, MITOCHONDRIAL"/>
    <property type="match status" value="1"/>
</dbReference>
<evidence type="ECO:0000256" key="1">
    <source>
        <dbReference type="ARBA" id="ARBA00007692"/>
    </source>
</evidence>
<dbReference type="EMBL" id="LR899696">
    <property type="protein sequence ID" value="CAD7241815.1"/>
    <property type="molecule type" value="Genomic_DNA"/>
</dbReference>
<dbReference type="InterPro" id="IPR038538">
    <property type="entry name" value="MTERF_sf"/>
</dbReference>
<dbReference type="EMBL" id="CAJPEV010000179">
    <property type="protein sequence ID" value="CAG0881911.1"/>
    <property type="molecule type" value="Genomic_DNA"/>
</dbReference>
<dbReference type="GO" id="GO:0006393">
    <property type="term" value="P:termination of mitochondrial transcription"/>
    <property type="evidence" value="ECO:0007669"/>
    <property type="project" value="TreeGrafter"/>
</dbReference>
<proteinExistence type="inferred from homology"/>
<protein>
    <submittedName>
        <fullName evidence="3">Uncharacterized protein</fullName>
    </submittedName>
</protein>
<dbReference type="Gene3D" id="1.25.70.10">
    <property type="entry name" value="Transcription termination factor 3, mitochondrial"/>
    <property type="match status" value="1"/>
</dbReference>
<accession>A0A7R9A3E0</accession>
<dbReference type="InterPro" id="IPR003690">
    <property type="entry name" value="MTERF"/>
</dbReference>
<evidence type="ECO:0000313" key="3">
    <source>
        <dbReference type="EMBL" id="CAD7241815.1"/>
    </source>
</evidence>
<gene>
    <name evidence="3" type="ORF">DSTB1V02_LOCUS1793</name>
</gene>
<name>A0A7R9A3E0_9CRUS</name>
<comment type="similarity">
    <text evidence="1">Belongs to the mTERF family.</text>
</comment>
<reference evidence="3" key="1">
    <citation type="submission" date="2020-11" db="EMBL/GenBank/DDBJ databases">
        <authorList>
            <person name="Tran Van P."/>
        </authorList>
    </citation>
    <scope>NUCLEOTIDE SEQUENCE</scope>
</reference>
<sequence>MVTYCIARCLTQTLRSPWPKLSRMIGHVSIVEPMATANGDNNDESIRAKSLALSHILGIECDGHLQSFGVGAKEVCMEPVVLSLLPVSIENYCLCLLELGSMHLRVQHIRNYPYLVRKRVGVLQAHGVIPHTVQQLPLRLLSLLKAPNAVQEEVLAASKDYEIKSLQDLLKTVQGSYLSWRLGIPKQESAGILTRHPRIKNKPLAHFRLLLHLLLEEFNLSPEKLASHAYLLQARPGHLEEILASVPMLAGQPMKDVVQRYPKVLMSPPSSLKAIDVLLRREIGISDPSIRQCMEIYTLCPATVQARLKELDAVPEFDALKSHPRVLRLIFSQQKAKKRLAFLGELKLLNHSLYLLTAPKGKFEKFLVDGENRTRGKDTVLFLAFKLGIDEKTVRSELRKHLHWTCVPLVRISDTLAFLLDQGYTRTDVSRCMQILLYEKGLLKRHLSALPLYTEAQPFSQWKDGPHLLHLLLYFVEKECQFTGTSIWTPS</sequence>
<evidence type="ECO:0000313" key="4">
    <source>
        <dbReference type="Proteomes" id="UP000677054"/>
    </source>
</evidence>
<dbReference type="AlphaFoldDB" id="A0A7R9A3E0"/>
<dbReference type="OrthoDB" id="10064535at2759"/>
<dbReference type="Proteomes" id="UP000677054">
    <property type="component" value="Unassembled WGS sequence"/>
</dbReference>
<keyword evidence="2" id="KW-0809">Transit peptide</keyword>
<dbReference type="PANTHER" id="PTHR15437">
    <property type="entry name" value="TRANSCRIPTION TERMINATION FACTOR, MITOCHONDRIAL"/>
    <property type="match status" value="1"/>
</dbReference>
<dbReference type="GO" id="GO:0005759">
    <property type="term" value="C:mitochondrial matrix"/>
    <property type="evidence" value="ECO:0007669"/>
    <property type="project" value="TreeGrafter"/>
</dbReference>
<keyword evidence="4" id="KW-1185">Reference proteome</keyword>
<dbReference type="GO" id="GO:0003676">
    <property type="term" value="F:nucleic acid binding"/>
    <property type="evidence" value="ECO:0007669"/>
    <property type="project" value="InterPro"/>
</dbReference>